<evidence type="ECO:0000313" key="9">
    <source>
        <dbReference type="EMBL" id="SEK59559.1"/>
    </source>
</evidence>
<feature type="DNA-binding region" description="OmpR/PhoB-type" evidence="6">
    <location>
        <begin position="1"/>
        <end position="92"/>
    </location>
</feature>
<keyword evidence="5" id="KW-0804">Transcription</keyword>
<proteinExistence type="inferred from homology"/>
<dbReference type="PRINTS" id="PR00364">
    <property type="entry name" value="DISEASERSIST"/>
</dbReference>
<evidence type="ECO:0000256" key="2">
    <source>
        <dbReference type="ARBA" id="ARBA00023012"/>
    </source>
</evidence>
<feature type="compositionally biased region" description="Basic and acidic residues" evidence="7">
    <location>
        <begin position="817"/>
        <end position="835"/>
    </location>
</feature>
<gene>
    <name evidence="9" type="ORF">SAMN05414137_102576</name>
</gene>
<sequence length="924" mass="99193">MRYQVLGPVVLRPRTPTATKVRALLATFLVRAGEVVSSEALVDELWGEAPPRTVTTTVQVYISQLRTLLAEGSDAARHEVLRTQPPGYRLQVEPHELDLSRFEALAADGRRAYQRGDYDEARSWLREALRLWRGEALSGVPHGPLLSAAAVHLEEARLTVLEQRIAAELRLGLHGELAAELLALAAEHPYREAVHGHLMVALYRSERQSDALQAFRTLRHALVEELGVEPGAALTRLHSRILRSDPSLAWHGPTTAGERPPVFRLPPSTHELVGRDRALAAAERLLGSEQESGPARVLALSGRSGVGKTALAVELARRHAERFPAGQVLVRTRGADGEPLDPAGVAMAVLRHLESSRLLAESGVLGDADALRELGRVLRGRRLLLVLDDVVGEHQVQPVAGALDQGLLITTSRRALVGLDGARQLTLDLLGPADAGRLLAVVAGERVADDPRATAEIVRLCGRLPLALRVAGAALAARPHWTAATLAERLADEQGPLDLLAAGELDVRAALLVGYREVDEAERRAFRLLSLAPGTGFAPWAAAALLGTTPRAAEPVLQRLVEARLLQVDGPAQQGEHRYGYHPLLHAVARELLAAAPTAQERDAATDRLASCYLALARYADRQLFPGRRATPVEGPGTGEFLVELGAAPDARHIVGSAPARWFQQEGEGLLTAIRRAHAAGQWRLVGALGEAFGGYLEASAGSHAWGEVLTLALDAAERADDPSAAARARASLGDLAWQQRRFGEAADHHSTALRAFERLADPVGRARCLVGAGDTALSDGDVPRAAEHFTAALALGSAAPAGPAGSAGPAGAGRTSRPERPDRHDRHDRRERLDREAVDAQRGLALADLMSGRAEDAIRRFQEFCRSADQLGDQRWSRFGERSVVRILEHLVDWGGAEGLAVPAAIEVRPGVWLVRTPSAVSR</sequence>
<protein>
    <submittedName>
        <fullName evidence="9">DNA-binding transcriptional activator of the SARP family</fullName>
    </submittedName>
</protein>
<dbReference type="STRING" id="235985.SAMN05414137_102576"/>
<reference evidence="10" key="1">
    <citation type="submission" date="2016-10" db="EMBL/GenBank/DDBJ databases">
        <authorList>
            <person name="Varghese N."/>
        </authorList>
    </citation>
    <scope>NUCLEOTIDE SEQUENCE [LARGE SCALE GENOMIC DNA]</scope>
    <source>
        <strain evidence="10">DSM 45096 / BCRC 16803 / CGMCC 4.1857 / CIP 109030 / JCM 12277 / KCTC 19219 / NBRC 100920 / 33214</strain>
    </source>
</reference>
<feature type="compositionally biased region" description="Low complexity" evidence="7">
    <location>
        <begin position="799"/>
        <end position="814"/>
    </location>
</feature>
<dbReference type="InterPro" id="IPR002182">
    <property type="entry name" value="NB-ARC"/>
</dbReference>
<feature type="region of interest" description="Disordered" evidence="7">
    <location>
        <begin position="799"/>
        <end position="835"/>
    </location>
</feature>
<evidence type="ECO:0000256" key="7">
    <source>
        <dbReference type="SAM" id="MobiDB-lite"/>
    </source>
</evidence>
<dbReference type="PROSITE" id="PS51755">
    <property type="entry name" value="OMPR_PHOB"/>
    <property type="match status" value="1"/>
</dbReference>
<dbReference type="GO" id="GO:0006355">
    <property type="term" value="P:regulation of DNA-templated transcription"/>
    <property type="evidence" value="ECO:0007669"/>
    <property type="project" value="InterPro"/>
</dbReference>
<evidence type="ECO:0000256" key="5">
    <source>
        <dbReference type="ARBA" id="ARBA00023163"/>
    </source>
</evidence>
<dbReference type="InterPro" id="IPR005158">
    <property type="entry name" value="BTAD"/>
</dbReference>
<dbReference type="SUPFAM" id="SSF48452">
    <property type="entry name" value="TPR-like"/>
    <property type="match status" value="2"/>
</dbReference>
<dbReference type="InterPro" id="IPR036388">
    <property type="entry name" value="WH-like_DNA-bd_sf"/>
</dbReference>
<dbReference type="Gene3D" id="1.25.40.10">
    <property type="entry name" value="Tetratricopeptide repeat domain"/>
    <property type="match status" value="2"/>
</dbReference>
<keyword evidence="2" id="KW-0902">Two-component regulatory system</keyword>
<dbReference type="CDD" id="cd15831">
    <property type="entry name" value="BTAD"/>
    <property type="match status" value="1"/>
</dbReference>
<dbReference type="PANTHER" id="PTHR35807:SF1">
    <property type="entry name" value="TRANSCRIPTIONAL REGULATOR REDD"/>
    <property type="match status" value="1"/>
</dbReference>
<evidence type="ECO:0000259" key="8">
    <source>
        <dbReference type="PROSITE" id="PS51755"/>
    </source>
</evidence>
<comment type="similarity">
    <text evidence="1">Belongs to the AfsR/DnrI/RedD regulatory family.</text>
</comment>
<accession>A0A1H7IAQ0</accession>
<dbReference type="Gene3D" id="1.10.10.10">
    <property type="entry name" value="Winged helix-like DNA-binding domain superfamily/Winged helix DNA-binding domain"/>
    <property type="match status" value="1"/>
</dbReference>
<keyword evidence="3" id="KW-0805">Transcription regulation</keyword>
<dbReference type="RefSeq" id="WP_042443924.1">
    <property type="nucleotide sequence ID" value="NZ_BBPN01000005.1"/>
</dbReference>
<dbReference type="EMBL" id="FOAZ01000002">
    <property type="protein sequence ID" value="SEK59559.1"/>
    <property type="molecule type" value="Genomic_DNA"/>
</dbReference>
<feature type="domain" description="OmpR/PhoB-type" evidence="8">
    <location>
        <begin position="1"/>
        <end position="92"/>
    </location>
</feature>
<dbReference type="InterPro" id="IPR011990">
    <property type="entry name" value="TPR-like_helical_dom_sf"/>
</dbReference>
<dbReference type="Pfam" id="PF00486">
    <property type="entry name" value="Trans_reg_C"/>
    <property type="match status" value="1"/>
</dbReference>
<keyword evidence="10" id="KW-1185">Reference proteome</keyword>
<organism evidence="9 10">
    <name type="scientific">Streptacidiphilus jiangxiensis</name>
    <dbReference type="NCBI Taxonomy" id="235985"/>
    <lineage>
        <taxon>Bacteria</taxon>
        <taxon>Bacillati</taxon>
        <taxon>Actinomycetota</taxon>
        <taxon>Actinomycetes</taxon>
        <taxon>Kitasatosporales</taxon>
        <taxon>Streptomycetaceae</taxon>
        <taxon>Streptacidiphilus</taxon>
    </lineage>
</organism>
<name>A0A1H7IAQ0_STRJI</name>
<dbReference type="InterPro" id="IPR001867">
    <property type="entry name" value="OmpR/PhoB-type_DNA-bd"/>
</dbReference>
<dbReference type="SUPFAM" id="SSF46894">
    <property type="entry name" value="C-terminal effector domain of the bipartite response regulators"/>
    <property type="match status" value="1"/>
</dbReference>
<evidence type="ECO:0000256" key="6">
    <source>
        <dbReference type="PROSITE-ProRule" id="PRU01091"/>
    </source>
</evidence>
<dbReference type="SMART" id="SM00862">
    <property type="entry name" value="Trans_reg_C"/>
    <property type="match status" value="1"/>
</dbReference>
<dbReference type="GO" id="GO:0043531">
    <property type="term" value="F:ADP binding"/>
    <property type="evidence" value="ECO:0007669"/>
    <property type="project" value="InterPro"/>
</dbReference>
<dbReference type="GO" id="GO:0000160">
    <property type="term" value="P:phosphorelay signal transduction system"/>
    <property type="evidence" value="ECO:0007669"/>
    <property type="project" value="UniProtKB-KW"/>
</dbReference>
<evidence type="ECO:0000313" key="10">
    <source>
        <dbReference type="Proteomes" id="UP000183015"/>
    </source>
</evidence>
<dbReference type="InterPro" id="IPR051677">
    <property type="entry name" value="AfsR-DnrI-RedD_regulator"/>
</dbReference>
<dbReference type="PANTHER" id="PTHR35807">
    <property type="entry name" value="TRANSCRIPTIONAL REGULATOR REDD-RELATED"/>
    <property type="match status" value="1"/>
</dbReference>
<dbReference type="InterPro" id="IPR016032">
    <property type="entry name" value="Sig_transdc_resp-reg_C-effctor"/>
</dbReference>
<dbReference type="InterPro" id="IPR019734">
    <property type="entry name" value="TPR_rpt"/>
</dbReference>
<dbReference type="Pfam" id="PF00931">
    <property type="entry name" value="NB-ARC"/>
    <property type="match status" value="1"/>
</dbReference>
<dbReference type="InterPro" id="IPR027417">
    <property type="entry name" value="P-loop_NTPase"/>
</dbReference>
<dbReference type="OrthoDB" id="134712at2"/>
<dbReference type="Gene3D" id="3.40.50.300">
    <property type="entry name" value="P-loop containing nucleotide triphosphate hydrolases"/>
    <property type="match status" value="1"/>
</dbReference>
<dbReference type="eggNOG" id="COG3629">
    <property type="taxonomic scope" value="Bacteria"/>
</dbReference>
<dbReference type="SUPFAM" id="SSF52540">
    <property type="entry name" value="P-loop containing nucleoside triphosphate hydrolases"/>
    <property type="match status" value="1"/>
</dbReference>
<dbReference type="Pfam" id="PF03704">
    <property type="entry name" value="BTAD"/>
    <property type="match status" value="2"/>
</dbReference>
<dbReference type="AlphaFoldDB" id="A0A1H7IAQ0"/>
<evidence type="ECO:0000256" key="1">
    <source>
        <dbReference type="ARBA" id="ARBA00005820"/>
    </source>
</evidence>
<dbReference type="Proteomes" id="UP000183015">
    <property type="component" value="Unassembled WGS sequence"/>
</dbReference>
<evidence type="ECO:0000256" key="3">
    <source>
        <dbReference type="ARBA" id="ARBA00023015"/>
    </source>
</evidence>
<dbReference type="SMART" id="SM00028">
    <property type="entry name" value="TPR"/>
    <property type="match status" value="3"/>
</dbReference>
<keyword evidence="4 6" id="KW-0238">DNA-binding</keyword>
<evidence type="ECO:0000256" key="4">
    <source>
        <dbReference type="ARBA" id="ARBA00023125"/>
    </source>
</evidence>
<dbReference type="GO" id="GO:0003677">
    <property type="term" value="F:DNA binding"/>
    <property type="evidence" value="ECO:0007669"/>
    <property type="project" value="UniProtKB-UniRule"/>
</dbReference>
<dbReference type="SMART" id="SM01043">
    <property type="entry name" value="BTAD"/>
    <property type="match status" value="1"/>
</dbReference>